<evidence type="ECO:0000256" key="7">
    <source>
        <dbReference type="ARBA" id="ARBA00023136"/>
    </source>
</evidence>
<dbReference type="Proteomes" id="UP001327560">
    <property type="component" value="Chromosome 2"/>
</dbReference>
<keyword evidence="4 10" id="KW-0812">Transmembrane</keyword>
<evidence type="ECO:0000256" key="5">
    <source>
        <dbReference type="ARBA" id="ARBA00022989"/>
    </source>
</evidence>
<keyword evidence="11" id="KW-0732">Signal</keyword>
<evidence type="ECO:0000256" key="8">
    <source>
        <dbReference type="ARBA" id="ARBA00023303"/>
    </source>
</evidence>
<keyword evidence="5 10" id="KW-1133">Transmembrane helix</keyword>
<name>A0AAQ3Q763_9LILI</name>
<organism evidence="12 13">
    <name type="scientific">Canna indica</name>
    <name type="common">Indian-shot</name>
    <dbReference type="NCBI Taxonomy" id="4628"/>
    <lineage>
        <taxon>Eukaryota</taxon>
        <taxon>Viridiplantae</taxon>
        <taxon>Streptophyta</taxon>
        <taxon>Embryophyta</taxon>
        <taxon>Tracheophyta</taxon>
        <taxon>Spermatophyta</taxon>
        <taxon>Magnoliopsida</taxon>
        <taxon>Liliopsida</taxon>
        <taxon>Zingiberales</taxon>
        <taxon>Cannaceae</taxon>
        <taxon>Canna</taxon>
    </lineage>
</organism>
<evidence type="ECO:0000256" key="6">
    <source>
        <dbReference type="ARBA" id="ARBA00023065"/>
    </source>
</evidence>
<dbReference type="Pfam" id="PF11744">
    <property type="entry name" value="ALMT"/>
    <property type="match status" value="1"/>
</dbReference>
<feature type="chain" id="PRO_5042879744" evidence="11">
    <location>
        <begin position="17"/>
        <end position="591"/>
    </location>
</feature>
<keyword evidence="3" id="KW-0813">Transport</keyword>
<feature type="transmembrane region" description="Helical" evidence="10">
    <location>
        <begin position="302"/>
        <end position="322"/>
    </location>
</feature>
<evidence type="ECO:0000256" key="1">
    <source>
        <dbReference type="ARBA" id="ARBA00004141"/>
    </source>
</evidence>
<dbReference type="GO" id="GO:0015743">
    <property type="term" value="P:malate transport"/>
    <property type="evidence" value="ECO:0007669"/>
    <property type="project" value="InterPro"/>
</dbReference>
<evidence type="ECO:0000256" key="9">
    <source>
        <dbReference type="SAM" id="MobiDB-lite"/>
    </source>
</evidence>
<feature type="region of interest" description="Disordered" evidence="9">
    <location>
        <begin position="557"/>
        <end position="591"/>
    </location>
</feature>
<dbReference type="EMBL" id="CP136891">
    <property type="protein sequence ID" value="WOK99010.1"/>
    <property type="molecule type" value="Genomic_DNA"/>
</dbReference>
<dbReference type="InterPro" id="IPR020966">
    <property type="entry name" value="ALMT"/>
</dbReference>
<keyword evidence="8" id="KW-0407">Ion channel</keyword>
<evidence type="ECO:0000313" key="12">
    <source>
        <dbReference type="EMBL" id="WOK99010.1"/>
    </source>
</evidence>
<gene>
    <name evidence="12" type="ORF">Cni_G07722</name>
</gene>
<dbReference type="GO" id="GO:0016020">
    <property type="term" value="C:membrane"/>
    <property type="evidence" value="ECO:0007669"/>
    <property type="project" value="UniProtKB-SubCell"/>
</dbReference>
<feature type="transmembrane region" description="Helical" evidence="10">
    <location>
        <begin position="212"/>
        <end position="231"/>
    </location>
</feature>
<evidence type="ECO:0000256" key="2">
    <source>
        <dbReference type="ARBA" id="ARBA00007079"/>
    </source>
</evidence>
<comment type="similarity">
    <text evidence="2">Belongs to the aromatic acid exporter (TC 2.A.85) family.</text>
</comment>
<reference evidence="12 13" key="1">
    <citation type="submission" date="2023-10" db="EMBL/GenBank/DDBJ databases">
        <title>Chromosome-scale genome assembly provides insights into flower coloration mechanisms of Canna indica.</title>
        <authorList>
            <person name="Li C."/>
        </authorList>
    </citation>
    <scope>NUCLEOTIDE SEQUENCE [LARGE SCALE GENOMIC DNA]</scope>
    <source>
        <tissue evidence="12">Flower</tissue>
    </source>
</reference>
<feature type="transmembrane region" description="Helical" evidence="10">
    <location>
        <begin position="160"/>
        <end position="179"/>
    </location>
</feature>
<sequence length="591" mass="64713">MLSLVLPLSKTTLLLHCSIAPLRTPHYQHHHSTSAPVIYKYLHYHIHTSRQTRLRTPFSFLNPIYIDLLDHLPIHSSSIAPSLVLSLPSAMATGREAVGGAEWRVSIPEGSTAKMQLEPSCSWISRARTWLVSLATEMMSKPTNFGKNAWKMGADDPRKVIHGVKVGIALALVSLFYYTRPLYDGVGGCAMWAVMTVVVVFEYTVGGCLYKGLNRALATTTAGALAVGVHWIASKSGEKMEPIILSGSVFVLASAATFSRFIPNIKARFDYGITIFILTFSLVAVSGYRVDQLLQMAQQRVYTIFIGFSMSLLVCILVRPVWAGQELHLLLSRNMAKLADSLESLTDDYFTNAKDNEGKGSPALRSKGYKCVLNSKGSEDSQANLARWEPGHGRFRFRHPWGQYLKLGAAIRRCAYCVEALDACIGSDRDQSPAVKSHLRDVCLRLSRDSSKVLKQLSSSFESMKESPSIGLLVGEMNDGVKELGVALRSLPRYLTREAADEIDGDKKQGAPSATATVSVFEAMPLMAVASLLMQVSERVEEVVEAVAALAKLASFETARDHKKSSSSSSSMSSVVPRDEESDSVKPSQEV</sequence>
<feature type="transmembrane region" description="Helical" evidence="10">
    <location>
        <begin position="269"/>
        <end position="290"/>
    </location>
</feature>
<dbReference type="GO" id="GO:0034220">
    <property type="term" value="P:monoatomic ion transmembrane transport"/>
    <property type="evidence" value="ECO:0007669"/>
    <property type="project" value="UniProtKB-KW"/>
</dbReference>
<keyword evidence="7 10" id="KW-0472">Membrane</keyword>
<feature type="transmembrane region" description="Helical" evidence="10">
    <location>
        <begin position="243"/>
        <end position="262"/>
    </location>
</feature>
<comment type="subcellular location">
    <subcellularLocation>
        <location evidence="1">Membrane</location>
        <topology evidence="1">Multi-pass membrane protein</topology>
    </subcellularLocation>
</comment>
<evidence type="ECO:0000256" key="11">
    <source>
        <dbReference type="SAM" id="SignalP"/>
    </source>
</evidence>
<evidence type="ECO:0000256" key="3">
    <source>
        <dbReference type="ARBA" id="ARBA00022448"/>
    </source>
</evidence>
<keyword evidence="13" id="KW-1185">Reference proteome</keyword>
<evidence type="ECO:0000256" key="10">
    <source>
        <dbReference type="SAM" id="Phobius"/>
    </source>
</evidence>
<accession>A0AAQ3Q763</accession>
<protein>
    <submittedName>
        <fullName evidence="12">Aluminum-activated malate transporter 10-like</fullName>
    </submittedName>
</protein>
<dbReference type="AlphaFoldDB" id="A0AAQ3Q763"/>
<keyword evidence="6" id="KW-0406">Ion transport</keyword>
<dbReference type="PANTHER" id="PTHR31086">
    <property type="entry name" value="ALUMINUM-ACTIVATED MALATE TRANSPORTER 10"/>
    <property type="match status" value="1"/>
</dbReference>
<feature type="signal peptide" evidence="11">
    <location>
        <begin position="1"/>
        <end position="16"/>
    </location>
</feature>
<evidence type="ECO:0000256" key="4">
    <source>
        <dbReference type="ARBA" id="ARBA00022692"/>
    </source>
</evidence>
<proteinExistence type="inferred from homology"/>
<evidence type="ECO:0000313" key="13">
    <source>
        <dbReference type="Proteomes" id="UP001327560"/>
    </source>
</evidence>
<feature type="transmembrane region" description="Helical" evidence="10">
    <location>
        <begin position="185"/>
        <end position="205"/>
    </location>
</feature>